<evidence type="ECO:0000256" key="1">
    <source>
        <dbReference type="ARBA" id="ARBA00023239"/>
    </source>
</evidence>
<sequence>MSRIGKFKGIIPAFYACYNSDGEVSVEQNKKLARYLADKGVQGLYVSGSSGECIYQSIEERKKALRAVMEEVGGQLTIIAHVACNNTKDSAELAAYAEHLGVDAIASIPPIYFHLPEYAIADYWNTISKAAPHTPFIIYNIPQLAGVALSLSLLKEMLKNPNVIGVKNTTASVQDIRDFKDIGGEDFIVFNGPDEQLAAGLMMGAEAGIGGTYAIMPELFLAVRHFLQTNQVDKAQQLQGDIVRIIETMYVGHSNLYAIIKEYLRRYQNLDLGGVRAPMTNFVSQDDHIVTQMASMIKTAIQGYSVQ</sequence>
<name>A0A9D1FNV9_9FIRM</name>
<dbReference type="PANTHER" id="PTHR42849:SF1">
    <property type="entry name" value="N-ACETYLNEURAMINATE LYASE"/>
    <property type="match status" value="1"/>
</dbReference>
<evidence type="ECO:0000313" key="5">
    <source>
        <dbReference type="EMBL" id="HIS77311.1"/>
    </source>
</evidence>
<dbReference type="GO" id="GO:0019262">
    <property type="term" value="P:N-acetylneuraminate catabolic process"/>
    <property type="evidence" value="ECO:0007669"/>
    <property type="project" value="TreeGrafter"/>
</dbReference>
<comment type="similarity">
    <text evidence="2">Belongs to the DapA family.</text>
</comment>
<dbReference type="Proteomes" id="UP000824002">
    <property type="component" value="Unassembled WGS sequence"/>
</dbReference>
<reference evidence="5" key="2">
    <citation type="journal article" date="2021" name="PeerJ">
        <title>Extensive microbial diversity within the chicken gut microbiome revealed by metagenomics and culture.</title>
        <authorList>
            <person name="Gilroy R."/>
            <person name="Ravi A."/>
            <person name="Getino M."/>
            <person name="Pursley I."/>
            <person name="Horton D.L."/>
            <person name="Alikhan N.F."/>
            <person name="Baker D."/>
            <person name="Gharbi K."/>
            <person name="Hall N."/>
            <person name="Watson M."/>
            <person name="Adriaenssens E.M."/>
            <person name="Foster-Nyarko E."/>
            <person name="Jarju S."/>
            <person name="Secka A."/>
            <person name="Antonio M."/>
            <person name="Oren A."/>
            <person name="Chaudhuri R.R."/>
            <person name="La Ragione R."/>
            <person name="Hildebrand F."/>
            <person name="Pallen M.J."/>
        </authorList>
    </citation>
    <scope>NUCLEOTIDE SEQUENCE</scope>
    <source>
        <strain evidence="5">CHK199-13235</strain>
    </source>
</reference>
<organism evidence="5 6">
    <name type="scientific">Candidatus Merdivicinus excrementipullorum</name>
    <dbReference type="NCBI Taxonomy" id="2840867"/>
    <lineage>
        <taxon>Bacteria</taxon>
        <taxon>Bacillati</taxon>
        <taxon>Bacillota</taxon>
        <taxon>Clostridia</taxon>
        <taxon>Eubacteriales</taxon>
        <taxon>Oscillospiraceae</taxon>
        <taxon>Oscillospiraceae incertae sedis</taxon>
        <taxon>Candidatus Merdivicinus</taxon>
    </lineage>
</organism>
<dbReference type="GO" id="GO:0005829">
    <property type="term" value="C:cytosol"/>
    <property type="evidence" value="ECO:0007669"/>
    <property type="project" value="TreeGrafter"/>
</dbReference>
<feature type="active site" description="Schiff-base intermediate with substrate" evidence="3">
    <location>
        <position position="167"/>
    </location>
</feature>
<dbReference type="InterPro" id="IPR013785">
    <property type="entry name" value="Aldolase_TIM"/>
</dbReference>
<evidence type="ECO:0000256" key="2">
    <source>
        <dbReference type="PIRNR" id="PIRNR001365"/>
    </source>
</evidence>
<dbReference type="Gene3D" id="3.20.20.70">
    <property type="entry name" value="Aldolase class I"/>
    <property type="match status" value="1"/>
</dbReference>
<dbReference type="GO" id="GO:0008747">
    <property type="term" value="F:N-acetylneuraminate lyase activity"/>
    <property type="evidence" value="ECO:0007669"/>
    <property type="project" value="TreeGrafter"/>
</dbReference>
<keyword evidence="1 2" id="KW-0456">Lyase</keyword>
<gene>
    <name evidence="5" type="ORF">IAB51_10990</name>
</gene>
<evidence type="ECO:0000313" key="6">
    <source>
        <dbReference type="Proteomes" id="UP000824002"/>
    </source>
</evidence>
<evidence type="ECO:0000256" key="3">
    <source>
        <dbReference type="PIRSR" id="PIRSR001365-1"/>
    </source>
</evidence>
<feature type="active site" description="Proton donor/acceptor" evidence="3">
    <location>
        <position position="139"/>
    </location>
</feature>
<dbReference type="SUPFAM" id="SSF51569">
    <property type="entry name" value="Aldolase"/>
    <property type="match status" value="1"/>
</dbReference>
<dbReference type="AlphaFoldDB" id="A0A9D1FNV9"/>
<proteinExistence type="inferred from homology"/>
<protein>
    <submittedName>
        <fullName evidence="5">Dihydrodipicolinate synthase family protein</fullName>
    </submittedName>
</protein>
<evidence type="ECO:0000256" key="4">
    <source>
        <dbReference type="PIRSR" id="PIRSR001365-2"/>
    </source>
</evidence>
<dbReference type="InterPro" id="IPR002220">
    <property type="entry name" value="DapA-like"/>
</dbReference>
<feature type="binding site" evidence="4">
    <location>
        <position position="209"/>
    </location>
    <ligand>
        <name>pyruvate</name>
        <dbReference type="ChEBI" id="CHEBI:15361"/>
    </ligand>
</feature>
<comment type="caution">
    <text evidence="5">The sequence shown here is derived from an EMBL/GenBank/DDBJ whole genome shotgun (WGS) entry which is preliminary data.</text>
</comment>
<dbReference type="PRINTS" id="PR00146">
    <property type="entry name" value="DHPICSNTHASE"/>
</dbReference>
<accession>A0A9D1FNV9</accession>
<dbReference type="PANTHER" id="PTHR42849">
    <property type="entry name" value="N-ACETYLNEURAMINATE LYASE"/>
    <property type="match status" value="1"/>
</dbReference>
<dbReference type="EMBL" id="DVJP01000073">
    <property type="protein sequence ID" value="HIS77311.1"/>
    <property type="molecule type" value="Genomic_DNA"/>
</dbReference>
<dbReference type="PIRSF" id="PIRSF001365">
    <property type="entry name" value="DHDPS"/>
    <property type="match status" value="1"/>
</dbReference>
<dbReference type="SMART" id="SM01130">
    <property type="entry name" value="DHDPS"/>
    <property type="match status" value="1"/>
</dbReference>
<dbReference type="Pfam" id="PF00701">
    <property type="entry name" value="DHDPS"/>
    <property type="match status" value="1"/>
</dbReference>
<reference evidence="5" key="1">
    <citation type="submission" date="2020-10" db="EMBL/GenBank/DDBJ databases">
        <authorList>
            <person name="Gilroy R."/>
        </authorList>
    </citation>
    <scope>NUCLEOTIDE SEQUENCE</scope>
    <source>
        <strain evidence="5">CHK199-13235</strain>
    </source>
</reference>